<organism evidence="18 19">
    <name type="scientific">Neodiprion lecontei</name>
    <name type="common">Redheaded pine sawfly</name>
    <dbReference type="NCBI Taxonomy" id="441921"/>
    <lineage>
        <taxon>Eukaryota</taxon>
        <taxon>Metazoa</taxon>
        <taxon>Ecdysozoa</taxon>
        <taxon>Arthropoda</taxon>
        <taxon>Hexapoda</taxon>
        <taxon>Insecta</taxon>
        <taxon>Pterygota</taxon>
        <taxon>Neoptera</taxon>
        <taxon>Endopterygota</taxon>
        <taxon>Hymenoptera</taxon>
        <taxon>Tenthredinoidea</taxon>
        <taxon>Diprionidae</taxon>
        <taxon>Diprioninae</taxon>
        <taxon>Neodiprion</taxon>
    </lineage>
</organism>
<gene>
    <name evidence="19" type="primary">LOC107225392</name>
</gene>
<dbReference type="Pfam" id="PF24576">
    <property type="entry name" value="IR75A_N"/>
    <property type="match status" value="1"/>
</dbReference>
<keyword evidence="11" id="KW-1071">Ligand-gated ion channel</keyword>
<sequence length="631" mass="72955">MSSLYLFFFIAILVRVHANNYEIQKLTIDFFERKFIRQVTVFACWDTHEQVNFYHHSTVSKLKLTYIPIPSDALDMRRLLTVNYYTLGIILNLDCRYSDSVLSEFSRQQLPYNQSYHWLLVTKLDTPPITTLHDLPLTIDTEMSVAVKSGLDYILYDVYNPSYRHGGILNVTYMGKWNQYSGLDIKLTQYKYQRRANLEGLCINVSLVLLHEPTPDFTTYMTNPINRHLDTMHRYNYALIRNLQDYYNFTIHLKLTDSWGYLINGSYNGMVGDLIAGIADIGGSPIMFKNERLKVSEFTVQTYMAKGCFIFRHPKKRTVHNGFLKPFKKEVWYFTIIMAVLSWILLWLTARVEIHFRDHPPLNTLYSHTGSETALITLAAACQQGLSDGPQLYSGRLVFLSLFLWTLLLYQYYSASIVGSLLAEPPRYIKTLQDLLDSDMPVGLEDIAYTRNHFATTTDPIALELYRRKVAPGKGRKYAAYFNVTDGLRRVQKGNFAYHTDVDSAYKFITDEFTEDEICDLVEITLFPAPHLGTVTSKHSPFKKMVTYGLRQIIEHGIGERIKHVWRYRQPLCPASYKLKPVQIPVGEFIPALFLLLFGAIGAATVFFIEYFVKQGIPCSWIIGQFMRKSQ</sequence>
<dbReference type="Pfam" id="PF10613">
    <property type="entry name" value="Lig_chan-Glu_bd"/>
    <property type="match status" value="1"/>
</dbReference>
<evidence type="ECO:0000256" key="6">
    <source>
        <dbReference type="ARBA" id="ARBA00022989"/>
    </source>
</evidence>
<dbReference type="SUPFAM" id="SSF53850">
    <property type="entry name" value="Periplasmic binding protein-like II"/>
    <property type="match status" value="1"/>
</dbReference>
<evidence type="ECO:0000256" key="10">
    <source>
        <dbReference type="ARBA" id="ARBA00023180"/>
    </source>
</evidence>
<feature type="domain" description="Ionotropic glutamate receptor L-glutamate and glycine-binding" evidence="16">
    <location>
        <begin position="225"/>
        <end position="311"/>
    </location>
</feature>
<dbReference type="GeneID" id="107225392"/>
<evidence type="ECO:0000256" key="9">
    <source>
        <dbReference type="ARBA" id="ARBA00023170"/>
    </source>
</evidence>
<dbReference type="Pfam" id="PF00060">
    <property type="entry name" value="Lig_chan"/>
    <property type="match status" value="1"/>
</dbReference>
<name>A0ABM3GE93_NEOLC</name>
<evidence type="ECO:0000256" key="4">
    <source>
        <dbReference type="ARBA" id="ARBA00022475"/>
    </source>
</evidence>
<protein>
    <submittedName>
        <fullName evidence="19">Ionotropic receptor 75a isoform X1</fullName>
    </submittedName>
</protein>
<evidence type="ECO:0000259" key="15">
    <source>
        <dbReference type="Pfam" id="PF00060"/>
    </source>
</evidence>
<proteinExistence type="inferred from homology"/>
<keyword evidence="14" id="KW-0732">Signal</keyword>
<evidence type="ECO:0000256" key="12">
    <source>
        <dbReference type="ARBA" id="ARBA00023303"/>
    </source>
</evidence>
<evidence type="ECO:0000256" key="14">
    <source>
        <dbReference type="SAM" id="SignalP"/>
    </source>
</evidence>
<dbReference type="InterPro" id="IPR057074">
    <property type="entry name" value="IR75A_N"/>
</dbReference>
<dbReference type="InterPro" id="IPR001320">
    <property type="entry name" value="Iontro_rcpt_C"/>
</dbReference>
<keyword evidence="8 13" id="KW-0472">Membrane</keyword>
<feature type="domain" description="Ionotropic glutamate receptor C-terminal" evidence="15">
    <location>
        <begin position="329"/>
        <end position="451"/>
    </location>
</feature>
<evidence type="ECO:0000313" key="18">
    <source>
        <dbReference type="Proteomes" id="UP000829291"/>
    </source>
</evidence>
<dbReference type="InterPro" id="IPR052192">
    <property type="entry name" value="Insect_Ionotropic_Sensory_Rcpt"/>
</dbReference>
<evidence type="ECO:0000256" key="8">
    <source>
        <dbReference type="ARBA" id="ARBA00023136"/>
    </source>
</evidence>
<feature type="transmembrane region" description="Helical" evidence="13">
    <location>
        <begin position="589"/>
        <end position="613"/>
    </location>
</feature>
<feature type="transmembrane region" description="Helical" evidence="13">
    <location>
        <begin position="331"/>
        <end position="350"/>
    </location>
</feature>
<dbReference type="RefSeq" id="XP_046598594.1">
    <property type="nucleotide sequence ID" value="XM_046742638.1"/>
</dbReference>
<keyword evidence="10" id="KW-0325">Glycoprotein</keyword>
<evidence type="ECO:0000256" key="13">
    <source>
        <dbReference type="SAM" id="Phobius"/>
    </source>
</evidence>
<keyword evidence="7" id="KW-0406">Ion transport</keyword>
<dbReference type="PANTHER" id="PTHR42643:SF33">
    <property type="entry name" value="GLUTAMATE RECEPTOR 2-LIKE PROTEIN"/>
    <property type="match status" value="1"/>
</dbReference>
<evidence type="ECO:0000313" key="19">
    <source>
        <dbReference type="RefSeq" id="XP_046598594.1"/>
    </source>
</evidence>
<feature type="chain" id="PRO_5045035137" evidence="14">
    <location>
        <begin position="19"/>
        <end position="631"/>
    </location>
</feature>
<comment type="similarity">
    <text evidence="2">Belongs to the glutamate-gated ion channel (TC 1.A.10.1) family.</text>
</comment>
<keyword evidence="5 13" id="KW-0812">Transmembrane</keyword>
<evidence type="ECO:0000256" key="7">
    <source>
        <dbReference type="ARBA" id="ARBA00023065"/>
    </source>
</evidence>
<keyword evidence="3" id="KW-0813">Transport</keyword>
<dbReference type="InterPro" id="IPR019594">
    <property type="entry name" value="Glu/Gly-bd"/>
</dbReference>
<evidence type="ECO:0000256" key="3">
    <source>
        <dbReference type="ARBA" id="ARBA00022448"/>
    </source>
</evidence>
<keyword evidence="6 13" id="KW-1133">Transmembrane helix</keyword>
<evidence type="ECO:0000259" key="16">
    <source>
        <dbReference type="Pfam" id="PF10613"/>
    </source>
</evidence>
<keyword evidence="18" id="KW-1185">Reference proteome</keyword>
<comment type="subcellular location">
    <subcellularLocation>
        <location evidence="1">Cell membrane</location>
        <topology evidence="1">Multi-pass membrane protein</topology>
    </subcellularLocation>
</comment>
<dbReference type="Proteomes" id="UP000829291">
    <property type="component" value="Chromosome 6"/>
</dbReference>
<feature type="signal peptide" evidence="14">
    <location>
        <begin position="1"/>
        <end position="18"/>
    </location>
</feature>
<keyword evidence="12" id="KW-0407">Ion channel</keyword>
<dbReference type="Gene3D" id="3.40.190.10">
    <property type="entry name" value="Periplasmic binding protein-like II"/>
    <property type="match status" value="3"/>
</dbReference>
<evidence type="ECO:0000256" key="11">
    <source>
        <dbReference type="ARBA" id="ARBA00023286"/>
    </source>
</evidence>
<dbReference type="PANTHER" id="PTHR42643">
    <property type="entry name" value="IONOTROPIC RECEPTOR 20A-RELATED"/>
    <property type="match status" value="1"/>
</dbReference>
<evidence type="ECO:0000256" key="5">
    <source>
        <dbReference type="ARBA" id="ARBA00022692"/>
    </source>
</evidence>
<keyword evidence="4" id="KW-1003">Cell membrane</keyword>
<accession>A0ABM3GE93</accession>
<evidence type="ECO:0000259" key="17">
    <source>
        <dbReference type="Pfam" id="PF24576"/>
    </source>
</evidence>
<evidence type="ECO:0000256" key="1">
    <source>
        <dbReference type="ARBA" id="ARBA00004651"/>
    </source>
</evidence>
<evidence type="ECO:0000256" key="2">
    <source>
        <dbReference type="ARBA" id="ARBA00008685"/>
    </source>
</evidence>
<feature type="transmembrane region" description="Helical" evidence="13">
    <location>
        <begin position="393"/>
        <end position="413"/>
    </location>
</feature>
<keyword evidence="9 19" id="KW-0675">Receptor</keyword>
<feature type="domain" description="Ionotropic receptor 75a N-terminal" evidence="17">
    <location>
        <begin position="25"/>
        <end position="207"/>
    </location>
</feature>
<reference evidence="19" key="1">
    <citation type="submission" date="2025-08" db="UniProtKB">
        <authorList>
            <consortium name="RefSeq"/>
        </authorList>
    </citation>
    <scope>IDENTIFICATION</scope>
    <source>
        <tissue evidence="19">Thorax and Abdomen</tissue>
    </source>
</reference>